<feature type="domain" description="HTH cro/C1-type" evidence="1">
    <location>
        <begin position="16"/>
        <end position="60"/>
    </location>
</feature>
<comment type="caution">
    <text evidence="2">The sequence shown here is derived from an EMBL/GenBank/DDBJ whole genome shotgun (WGS) entry which is preliminary data.</text>
</comment>
<organism evidence="2 3">
    <name type="scientific">Desulfosalsimonas propionicica</name>
    <dbReference type="NCBI Taxonomy" id="332175"/>
    <lineage>
        <taxon>Bacteria</taxon>
        <taxon>Pseudomonadati</taxon>
        <taxon>Thermodesulfobacteriota</taxon>
        <taxon>Desulfobacteria</taxon>
        <taxon>Desulfobacterales</taxon>
        <taxon>Desulfosalsimonadaceae</taxon>
        <taxon>Desulfosalsimonas</taxon>
    </lineage>
</organism>
<protein>
    <submittedName>
        <fullName evidence="2">Transcriptional regulator with XRE-family HTH domain</fullName>
    </submittedName>
</protein>
<keyword evidence="3" id="KW-1185">Reference proteome</keyword>
<dbReference type="CDD" id="cd00093">
    <property type="entry name" value="HTH_XRE"/>
    <property type="match status" value="1"/>
</dbReference>
<dbReference type="Proteomes" id="UP000525298">
    <property type="component" value="Unassembled WGS sequence"/>
</dbReference>
<dbReference type="InterPro" id="IPR010982">
    <property type="entry name" value="Lambda_DNA-bd_dom_sf"/>
</dbReference>
<accession>A0A7W0C9T3</accession>
<dbReference type="PROSITE" id="PS50943">
    <property type="entry name" value="HTH_CROC1"/>
    <property type="match status" value="1"/>
</dbReference>
<sequence>MQIKNQNVIKRYKMPTQIELAAKVKVSQSMISFILAGKRRPSWKKAKKIAEATGTNPVLWLEGSPEEMKAALSNNGGGKTPNQG</sequence>
<dbReference type="GO" id="GO:0003677">
    <property type="term" value="F:DNA binding"/>
    <property type="evidence" value="ECO:0007669"/>
    <property type="project" value="InterPro"/>
</dbReference>
<dbReference type="SMART" id="SM00530">
    <property type="entry name" value="HTH_XRE"/>
    <property type="match status" value="1"/>
</dbReference>
<dbReference type="Gene3D" id="1.10.260.40">
    <property type="entry name" value="lambda repressor-like DNA-binding domains"/>
    <property type="match status" value="1"/>
</dbReference>
<dbReference type="SUPFAM" id="SSF47413">
    <property type="entry name" value="lambda repressor-like DNA-binding domains"/>
    <property type="match status" value="1"/>
</dbReference>
<reference evidence="2 3" key="1">
    <citation type="submission" date="2020-07" db="EMBL/GenBank/DDBJ databases">
        <title>Genomic Encyclopedia of Type Strains, Phase IV (KMG-IV): sequencing the most valuable type-strain genomes for metagenomic binning, comparative biology and taxonomic classification.</title>
        <authorList>
            <person name="Goeker M."/>
        </authorList>
    </citation>
    <scope>NUCLEOTIDE SEQUENCE [LARGE SCALE GENOMIC DNA]</scope>
    <source>
        <strain evidence="2 3">DSM 17721</strain>
    </source>
</reference>
<dbReference type="AlphaFoldDB" id="A0A7W0C9T3"/>
<dbReference type="EMBL" id="JACDUS010000005">
    <property type="protein sequence ID" value="MBA2881803.1"/>
    <property type="molecule type" value="Genomic_DNA"/>
</dbReference>
<name>A0A7W0C9T3_9BACT</name>
<evidence type="ECO:0000313" key="2">
    <source>
        <dbReference type="EMBL" id="MBA2881803.1"/>
    </source>
</evidence>
<gene>
    <name evidence="2" type="ORF">HNR65_002134</name>
</gene>
<dbReference type="RefSeq" id="WP_181551456.1">
    <property type="nucleotide sequence ID" value="NZ_JACDUS010000005.1"/>
</dbReference>
<evidence type="ECO:0000259" key="1">
    <source>
        <dbReference type="PROSITE" id="PS50943"/>
    </source>
</evidence>
<evidence type="ECO:0000313" key="3">
    <source>
        <dbReference type="Proteomes" id="UP000525298"/>
    </source>
</evidence>
<dbReference type="InterPro" id="IPR001387">
    <property type="entry name" value="Cro/C1-type_HTH"/>
</dbReference>
<proteinExistence type="predicted"/>
<dbReference type="Pfam" id="PF01381">
    <property type="entry name" value="HTH_3"/>
    <property type="match status" value="1"/>
</dbReference>